<sequence length="405" mass="44538">MSKKWFFSISVSVLIVLAVLLMLLPATGEAPGEGADPTGPHEQAVQGTGSNPEAAEANTGEPEDIPIPPLDMQTPPEYIEEPIAVNKEPIHLVFAGDAMMDASVKKAIAQKGPDYPFVHVKKKVTAADIAFVNLETAVTDEKNKDTSQIFNFKSDAISLKGIKNAGFDVISVANNHVLDFQRKGLLDTLDHLEAYDLIPVGAGRNESEAFSARTVKVKGVTVKYLAFSRFLPELNWVAEGERPGVAGAYDQKKVLAAIAREREGADYLIVYMHWGIERNNRPEAWQRKFAKEMIDTGADAIIGSHPHVLQGFESYKSKPIAYSIGNFLFPDYVKGRTADTGLLNLTLQNGKVTMQFDPFYIKNNQIIPREKAYIHNQLDYLEALSYGMEVKGNTIQASGKAQTLK</sequence>
<organism evidence="4 5">
    <name type="scientific">Paenibacillus sepulcri</name>
    <dbReference type="NCBI Taxonomy" id="359917"/>
    <lineage>
        <taxon>Bacteria</taxon>
        <taxon>Bacillati</taxon>
        <taxon>Bacillota</taxon>
        <taxon>Bacilli</taxon>
        <taxon>Bacillales</taxon>
        <taxon>Paenibacillaceae</taxon>
        <taxon>Paenibacillus</taxon>
    </lineage>
</organism>
<dbReference type="EMBL" id="JAHZIK010000880">
    <property type="protein sequence ID" value="MBW7457530.1"/>
    <property type="molecule type" value="Genomic_DNA"/>
</dbReference>
<keyword evidence="5" id="KW-1185">Reference proteome</keyword>
<feature type="domain" description="Capsule synthesis protein CapA" evidence="3">
    <location>
        <begin position="91"/>
        <end position="331"/>
    </location>
</feature>
<dbReference type="Gene3D" id="3.60.21.10">
    <property type="match status" value="1"/>
</dbReference>
<dbReference type="InterPro" id="IPR029052">
    <property type="entry name" value="Metallo-depent_PP-like"/>
</dbReference>
<dbReference type="RefSeq" id="WP_210038220.1">
    <property type="nucleotide sequence ID" value="NZ_JBHLVU010000022.1"/>
</dbReference>
<evidence type="ECO:0000256" key="2">
    <source>
        <dbReference type="SAM" id="MobiDB-lite"/>
    </source>
</evidence>
<name>A0ABS7C9B6_9BACL</name>
<feature type="region of interest" description="Disordered" evidence="2">
    <location>
        <begin position="31"/>
        <end position="69"/>
    </location>
</feature>
<protein>
    <submittedName>
        <fullName evidence="4">CapA family protein</fullName>
    </submittedName>
</protein>
<dbReference type="Proteomes" id="UP001519887">
    <property type="component" value="Unassembled WGS sequence"/>
</dbReference>
<dbReference type="InterPro" id="IPR019079">
    <property type="entry name" value="Capsule_synth_CapA"/>
</dbReference>
<comment type="caution">
    <text evidence="4">The sequence shown here is derived from an EMBL/GenBank/DDBJ whole genome shotgun (WGS) entry which is preliminary data.</text>
</comment>
<dbReference type="SUPFAM" id="SSF56300">
    <property type="entry name" value="Metallo-dependent phosphatases"/>
    <property type="match status" value="1"/>
</dbReference>
<proteinExistence type="inferred from homology"/>
<dbReference type="Pfam" id="PF09587">
    <property type="entry name" value="PGA_cap"/>
    <property type="match status" value="1"/>
</dbReference>
<dbReference type="PANTHER" id="PTHR33393:SF13">
    <property type="entry name" value="PGA BIOSYNTHESIS PROTEIN CAPA"/>
    <property type="match status" value="1"/>
</dbReference>
<evidence type="ECO:0000313" key="4">
    <source>
        <dbReference type="EMBL" id="MBW7457530.1"/>
    </source>
</evidence>
<evidence type="ECO:0000259" key="3">
    <source>
        <dbReference type="SMART" id="SM00854"/>
    </source>
</evidence>
<evidence type="ECO:0000313" key="5">
    <source>
        <dbReference type="Proteomes" id="UP001519887"/>
    </source>
</evidence>
<dbReference type="SMART" id="SM00854">
    <property type="entry name" value="PGA_cap"/>
    <property type="match status" value="1"/>
</dbReference>
<evidence type="ECO:0000256" key="1">
    <source>
        <dbReference type="ARBA" id="ARBA00005662"/>
    </source>
</evidence>
<comment type="similarity">
    <text evidence="1">Belongs to the CapA family.</text>
</comment>
<gene>
    <name evidence="4" type="ORF">K0U00_26150</name>
</gene>
<dbReference type="InterPro" id="IPR052169">
    <property type="entry name" value="CW_Biosynth-Accessory"/>
</dbReference>
<dbReference type="CDD" id="cd07381">
    <property type="entry name" value="MPP_CapA"/>
    <property type="match status" value="1"/>
</dbReference>
<reference evidence="4 5" key="1">
    <citation type="submission" date="2021-07" db="EMBL/GenBank/DDBJ databases">
        <title>Paenibacillus radiodurans sp. nov., isolated from the southeastern edge of Tengger Desert.</title>
        <authorList>
            <person name="Zhang G."/>
        </authorList>
    </citation>
    <scope>NUCLEOTIDE SEQUENCE [LARGE SCALE GENOMIC DNA]</scope>
    <source>
        <strain evidence="4 5">CCM 7311</strain>
    </source>
</reference>
<dbReference type="PANTHER" id="PTHR33393">
    <property type="entry name" value="POLYGLUTAMINE SYNTHESIS ACCESSORY PROTEIN RV0574C-RELATED"/>
    <property type="match status" value="1"/>
</dbReference>
<accession>A0ABS7C9B6</accession>